<dbReference type="InterPro" id="IPR029061">
    <property type="entry name" value="THDP-binding"/>
</dbReference>
<dbReference type="GO" id="GO:0000287">
    <property type="term" value="F:magnesium ion binding"/>
    <property type="evidence" value="ECO:0007669"/>
    <property type="project" value="UniProtKB-ARBA"/>
</dbReference>
<gene>
    <name evidence="2" type="ORF">DPM12_03200</name>
</gene>
<keyword evidence="3" id="KW-1185">Reference proteome</keyword>
<dbReference type="Gene3D" id="3.40.50.920">
    <property type="match status" value="1"/>
</dbReference>
<dbReference type="Gene3D" id="3.40.50.970">
    <property type="match status" value="1"/>
</dbReference>
<dbReference type="EMBL" id="QMIG01000002">
    <property type="protein sequence ID" value="RAW17872.1"/>
    <property type="molecule type" value="Genomic_DNA"/>
</dbReference>
<reference evidence="2 3" key="1">
    <citation type="submission" date="2018-06" db="EMBL/GenBank/DDBJ databases">
        <title>Phytoactinopolyspora halophila sp. nov., a novel halophilic actinomycete isolated from a saline soil in China.</title>
        <authorList>
            <person name="Tang S.-K."/>
        </authorList>
    </citation>
    <scope>NUCLEOTIDE SEQUENCE [LARGE SCALE GENOMIC DNA]</scope>
    <source>
        <strain evidence="2 3">YIM 96934</strain>
    </source>
</reference>
<dbReference type="AlphaFoldDB" id="A0A329R2Z0"/>
<evidence type="ECO:0000313" key="3">
    <source>
        <dbReference type="Proteomes" id="UP000250462"/>
    </source>
</evidence>
<dbReference type="CDD" id="cd07033">
    <property type="entry name" value="TPP_PYR_DXS_TK_like"/>
    <property type="match status" value="1"/>
</dbReference>
<dbReference type="PANTHER" id="PTHR43825">
    <property type="entry name" value="PYRUVATE DEHYDROGENASE E1 COMPONENT"/>
    <property type="match status" value="1"/>
</dbReference>
<dbReference type="PANTHER" id="PTHR43825:SF1">
    <property type="entry name" value="TRANSKETOLASE-LIKE PYRIMIDINE-BINDING DOMAIN-CONTAINING PROTEIN"/>
    <property type="match status" value="1"/>
</dbReference>
<dbReference type="InterPro" id="IPR005475">
    <property type="entry name" value="Transketolase-like_Pyr-bd"/>
</dbReference>
<comment type="caution">
    <text evidence="2">The sequence shown here is derived from an EMBL/GenBank/DDBJ whole genome shotgun (WGS) entry which is preliminary data.</text>
</comment>
<feature type="domain" description="Transketolase-like pyrimidine-binding" evidence="1">
    <location>
        <begin position="1"/>
        <end position="164"/>
    </location>
</feature>
<sequence length="307" mass="33334">MIMRDRFATVTSELLDNDPRVSLVLADISADRFAESQHQHPDRVINVGIREQALIGTAAGMAHSGLRPYAHSYAPFLVERPFEQLKLDLGHQDLGAVLVSIGASYDASDVGYTHHAPGDIALLDTLPEWTVHVPGHPDEVEAFLRAASQTDERVYVRLSENANATAHHRPDGGFQVLRQGTGPTVVAVGPMLDRVLAATAGLDVTVLYASTVRPFDGETLRFVLAEPAVVLVEPYLRGTSAPEVARALTDIPHRQLALGVPPHTARFYGRPRDHDAAYGLDVAGIRARITAFSPTDDHERYATHVTG</sequence>
<name>A0A329R2Z0_9ACTN</name>
<protein>
    <submittedName>
        <fullName evidence="2">Transketolase</fullName>
    </submittedName>
</protein>
<dbReference type="OrthoDB" id="8732661at2"/>
<dbReference type="InterPro" id="IPR009014">
    <property type="entry name" value="Transketo_C/PFOR_II"/>
</dbReference>
<dbReference type="InterPro" id="IPR033248">
    <property type="entry name" value="Transketolase_C"/>
</dbReference>
<organism evidence="2 3">
    <name type="scientific">Phytoactinopolyspora halophila</name>
    <dbReference type="NCBI Taxonomy" id="1981511"/>
    <lineage>
        <taxon>Bacteria</taxon>
        <taxon>Bacillati</taxon>
        <taxon>Actinomycetota</taxon>
        <taxon>Actinomycetes</taxon>
        <taxon>Jiangellales</taxon>
        <taxon>Jiangellaceae</taxon>
        <taxon>Phytoactinopolyspora</taxon>
    </lineage>
</organism>
<dbReference type="Pfam" id="PF02779">
    <property type="entry name" value="Transket_pyr"/>
    <property type="match status" value="1"/>
</dbReference>
<dbReference type="Pfam" id="PF02780">
    <property type="entry name" value="Transketolase_C"/>
    <property type="match status" value="1"/>
</dbReference>
<accession>A0A329R2Z0</accession>
<evidence type="ECO:0000313" key="2">
    <source>
        <dbReference type="EMBL" id="RAW17872.1"/>
    </source>
</evidence>
<evidence type="ECO:0000259" key="1">
    <source>
        <dbReference type="SMART" id="SM00861"/>
    </source>
</evidence>
<dbReference type="SMART" id="SM00861">
    <property type="entry name" value="Transket_pyr"/>
    <property type="match status" value="1"/>
</dbReference>
<dbReference type="SUPFAM" id="SSF52922">
    <property type="entry name" value="TK C-terminal domain-like"/>
    <property type="match status" value="1"/>
</dbReference>
<dbReference type="SUPFAM" id="SSF52518">
    <property type="entry name" value="Thiamin diphosphate-binding fold (THDP-binding)"/>
    <property type="match status" value="1"/>
</dbReference>
<proteinExistence type="predicted"/>
<dbReference type="InterPro" id="IPR051157">
    <property type="entry name" value="PDH/Transketolase"/>
</dbReference>
<dbReference type="Proteomes" id="UP000250462">
    <property type="component" value="Unassembled WGS sequence"/>
</dbReference>